<name>A0A5C3QR19_9AGAR</name>
<organism evidence="2 3">
    <name type="scientific">Pterulicium gracile</name>
    <dbReference type="NCBI Taxonomy" id="1884261"/>
    <lineage>
        <taxon>Eukaryota</taxon>
        <taxon>Fungi</taxon>
        <taxon>Dikarya</taxon>
        <taxon>Basidiomycota</taxon>
        <taxon>Agaricomycotina</taxon>
        <taxon>Agaricomycetes</taxon>
        <taxon>Agaricomycetidae</taxon>
        <taxon>Agaricales</taxon>
        <taxon>Pleurotineae</taxon>
        <taxon>Pterulaceae</taxon>
        <taxon>Pterulicium</taxon>
    </lineage>
</organism>
<reference evidence="2 3" key="1">
    <citation type="journal article" date="2019" name="Nat. Ecol. Evol.">
        <title>Megaphylogeny resolves global patterns of mushroom evolution.</title>
        <authorList>
            <person name="Varga T."/>
            <person name="Krizsan K."/>
            <person name="Foldi C."/>
            <person name="Dima B."/>
            <person name="Sanchez-Garcia M."/>
            <person name="Sanchez-Ramirez S."/>
            <person name="Szollosi G.J."/>
            <person name="Szarkandi J.G."/>
            <person name="Papp V."/>
            <person name="Albert L."/>
            <person name="Andreopoulos W."/>
            <person name="Angelini C."/>
            <person name="Antonin V."/>
            <person name="Barry K.W."/>
            <person name="Bougher N.L."/>
            <person name="Buchanan P."/>
            <person name="Buyck B."/>
            <person name="Bense V."/>
            <person name="Catcheside P."/>
            <person name="Chovatia M."/>
            <person name="Cooper J."/>
            <person name="Damon W."/>
            <person name="Desjardin D."/>
            <person name="Finy P."/>
            <person name="Geml J."/>
            <person name="Haridas S."/>
            <person name="Hughes K."/>
            <person name="Justo A."/>
            <person name="Karasinski D."/>
            <person name="Kautmanova I."/>
            <person name="Kiss B."/>
            <person name="Kocsube S."/>
            <person name="Kotiranta H."/>
            <person name="LaButti K.M."/>
            <person name="Lechner B.E."/>
            <person name="Liimatainen K."/>
            <person name="Lipzen A."/>
            <person name="Lukacs Z."/>
            <person name="Mihaltcheva S."/>
            <person name="Morgado L.N."/>
            <person name="Niskanen T."/>
            <person name="Noordeloos M.E."/>
            <person name="Ohm R.A."/>
            <person name="Ortiz-Santana B."/>
            <person name="Ovrebo C."/>
            <person name="Racz N."/>
            <person name="Riley R."/>
            <person name="Savchenko A."/>
            <person name="Shiryaev A."/>
            <person name="Soop K."/>
            <person name="Spirin V."/>
            <person name="Szebenyi C."/>
            <person name="Tomsovsky M."/>
            <person name="Tulloss R.E."/>
            <person name="Uehling J."/>
            <person name="Grigoriev I.V."/>
            <person name="Vagvolgyi C."/>
            <person name="Papp T."/>
            <person name="Martin F.M."/>
            <person name="Miettinen O."/>
            <person name="Hibbett D.S."/>
            <person name="Nagy L.G."/>
        </authorList>
    </citation>
    <scope>NUCLEOTIDE SEQUENCE [LARGE SCALE GENOMIC DNA]</scope>
    <source>
        <strain evidence="2 3">CBS 309.79</strain>
    </source>
</reference>
<keyword evidence="3" id="KW-1185">Reference proteome</keyword>
<protein>
    <submittedName>
        <fullName evidence="2">Uncharacterized protein</fullName>
    </submittedName>
</protein>
<sequence length="72" mass="7408">MGLQSTIPVRASLSTEAWRAESPKPPLSGANPTIAPAILASPGAPPRKFLSTLSPSVTAVVFPNMKTIVPGQ</sequence>
<evidence type="ECO:0000313" key="2">
    <source>
        <dbReference type="EMBL" id="TFL03260.1"/>
    </source>
</evidence>
<gene>
    <name evidence="2" type="ORF">BDV98DRAFT_563944</name>
</gene>
<dbReference type="EMBL" id="ML178820">
    <property type="protein sequence ID" value="TFL03260.1"/>
    <property type="molecule type" value="Genomic_DNA"/>
</dbReference>
<proteinExistence type="predicted"/>
<feature type="region of interest" description="Disordered" evidence="1">
    <location>
        <begin position="14"/>
        <end position="33"/>
    </location>
</feature>
<dbReference type="Proteomes" id="UP000305067">
    <property type="component" value="Unassembled WGS sequence"/>
</dbReference>
<evidence type="ECO:0000313" key="3">
    <source>
        <dbReference type="Proteomes" id="UP000305067"/>
    </source>
</evidence>
<evidence type="ECO:0000256" key="1">
    <source>
        <dbReference type="SAM" id="MobiDB-lite"/>
    </source>
</evidence>
<dbReference type="AlphaFoldDB" id="A0A5C3QR19"/>
<accession>A0A5C3QR19</accession>